<feature type="compositionally biased region" description="Low complexity" evidence="1">
    <location>
        <begin position="191"/>
        <end position="207"/>
    </location>
</feature>
<keyword evidence="3" id="KW-1185">Reference proteome</keyword>
<feature type="region of interest" description="Disordered" evidence="1">
    <location>
        <begin position="190"/>
        <end position="224"/>
    </location>
</feature>
<protein>
    <submittedName>
        <fullName evidence="2">Uncharacterized protein</fullName>
    </submittedName>
</protein>
<evidence type="ECO:0000313" key="3">
    <source>
        <dbReference type="Proteomes" id="UP000234323"/>
    </source>
</evidence>
<dbReference type="Proteomes" id="UP000234323">
    <property type="component" value="Unassembled WGS sequence"/>
</dbReference>
<name>A0A2I1GW68_9GLOM</name>
<gene>
    <name evidence="2" type="ORF">RhiirA4_424095</name>
</gene>
<dbReference type="AlphaFoldDB" id="A0A2I1GW68"/>
<reference evidence="2 3" key="1">
    <citation type="submission" date="2015-10" db="EMBL/GenBank/DDBJ databases">
        <title>Genome analyses suggest a sexual origin of heterokaryosis in a supposedly ancient asexual fungus.</title>
        <authorList>
            <person name="Ropars J."/>
            <person name="Sedzielewska K."/>
            <person name="Noel J."/>
            <person name="Charron P."/>
            <person name="Farinelli L."/>
            <person name="Marton T."/>
            <person name="Kruger M."/>
            <person name="Pelin A."/>
            <person name="Brachmann A."/>
            <person name="Corradi N."/>
        </authorList>
    </citation>
    <scope>NUCLEOTIDE SEQUENCE [LARGE SCALE GENOMIC DNA]</scope>
    <source>
        <strain evidence="2 3">A4</strain>
    </source>
</reference>
<sequence>MEKAIAAPIASLHDLQFHEHDPSAKKADEQLHTLVVTDIPLFVTDAQLRDTFSRYVFDSAFSMEQFETTWAVLCTGHYLRVCPASHSPDQCAIRRAHVAFLAELPRGSVVANFAEIAKEISAKSVNIPSHIIHTIPSLMPMYISRLLIPKNLQWVLPMPSRVLDLPDMNLMKICSTPSLQHRVKWLEDQYSSRPRPMSSQPSPSCPSVTKPDDQGWDNADSSDSRRCHRHLPHIGRLNSFSVQYYALTFKL</sequence>
<comment type="caution">
    <text evidence="2">The sequence shown here is derived from an EMBL/GenBank/DDBJ whole genome shotgun (WGS) entry which is preliminary data.</text>
</comment>
<evidence type="ECO:0000256" key="1">
    <source>
        <dbReference type="SAM" id="MobiDB-lite"/>
    </source>
</evidence>
<proteinExistence type="predicted"/>
<organism evidence="2 3">
    <name type="scientific">Rhizophagus irregularis</name>
    <dbReference type="NCBI Taxonomy" id="588596"/>
    <lineage>
        <taxon>Eukaryota</taxon>
        <taxon>Fungi</taxon>
        <taxon>Fungi incertae sedis</taxon>
        <taxon>Mucoromycota</taxon>
        <taxon>Glomeromycotina</taxon>
        <taxon>Glomeromycetes</taxon>
        <taxon>Glomerales</taxon>
        <taxon>Glomeraceae</taxon>
        <taxon>Rhizophagus</taxon>
    </lineage>
</organism>
<accession>A0A2I1GW68</accession>
<evidence type="ECO:0000313" key="2">
    <source>
        <dbReference type="EMBL" id="PKY50883.1"/>
    </source>
</evidence>
<dbReference type="EMBL" id="LLXI01000935">
    <property type="protein sequence ID" value="PKY50883.1"/>
    <property type="molecule type" value="Genomic_DNA"/>
</dbReference>